<sequence>MARSSLLVRFSGWKHEDRAPVPNGGVKQVIQDASWRRRSLASLSRKLSPRLKPTLPAPAVAQNAPHVAPLFDDVEAEPQCPYQRPVEQIRQEEYPHMNQGTYLDHSGATIYAHSTIHRTTDRLLTNLYGNPHSANHPAQLSGDTVDAVRLQTLRFLGADPAHFDLVFTANATAAIKLVADAFRDLAERTRAGSFWYGYHREAHTSLVGVRELVGPARRDHHQQQQQPREQHRCFEGDADVEAWLRGSPSGISDDDGRVSSLGLFAYPGQSNLTGRRLPLSWAGRLRAAGRGRARPDLRDTYTLLDAAALAMTSPMAAVFADPDAAPDFVCLSFYKVFGFPDLGGLVVRRESGHILALRKYFGGGTVSMVSTVGGAWHMSKALESGGGGGGAGSEEEHGGGGGAALHEGLEDGTLPFHSIMALGEAIVVHAELYGPMENVSAHTTALVRRMYLGMRALRYANGHPVCKIYEEEEDDGEGVGSSTGYGDAERQGATVAFNVFRADGGYESYATVERLANERGVYVRSGGICCPGGLYAALQYEPWQLHRARSAGHHCGPNGLSLINELPTGVVRASLGAMSTAQDVERFLAFLHEAFVARTDSAYASSNDEDHNDDHEVNEDAVETGRVVPEQLNGVVAAAVSEVVLPAPACCPSA</sequence>
<name>A0AAN6RYL6_9PEZI</name>
<feature type="domain" description="Aminotransferase class V" evidence="2">
    <location>
        <begin position="102"/>
        <end position="184"/>
    </location>
</feature>
<dbReference type="InterPro" id="IPR015421">
    <property type="entry name" value="PyrdxlP-dep_Trfase_major"/>
</dbReference>
<dbReference type="Pfam" id="PF00266">
    <property type="entry name" value="Aminotran_5"/>
    <property type="match status" value="1"/>
</dbReference>
<dbReference type="PANTHER" id="PTHR14237:SF80">
    <property type="entry name" value="MOLYBDENUM COFACTOR SULFURASE"/>
    <property type="match status" value="1"/>
</dbReference>
<dbReference type="Gene3D" id="3.90.1150.10">
    <property type="entry name" value="Aspartate Aminotransferase, domain 1"/>
    <property type="match status" value="1"/>
</dbReference>
<reference evidence="3" key="2">
    <citation type="submission" date="2023-05" db="EMBL/GenBank/DDBJ databases">
        <authorList>
            <consortium name="Lawrence Berkeley National Laboratory"/>
            <person name="Steindorff A."/>
            <person name="Hensen N."/>
            <person name="Bonometti L."/>
            <person name="Westerberg I."/>
            <person name="Brannstrom I.O."/>
            <person name="Guillou S."/>
            <person name="Cros-Aarteil S."/>
            <person name="Calhoun S."/>
            <person name="Haridas S."/>
            <person name="Kuo A."/>
            <person name="Mondo S."/>
            <person name="Pangilinan J."/>
            <person name="Riley R."/>
            <person name="Labutti K."/>
            <person name="Andreopoulos B."/>
            <person name="Lipzen A."/>
            <person name="Chen C."/>
            <person name="Yanf M."/>
            <person name="Daum C."/>
            <person name="Ng V."/>
            <person name="Clum A."/>
            <person name="Ohm R."/>
            <person name="Martin F."/>
            <person name="Silar P."/>
            <person name="Natvig D."/>
            <person name="Lalanne C."/>
            <person name="Gautier V."/>
            <person name="Ament-Velasquez S.L."/>
            <person name="Kruys A."/>
            <person name="Hutchinson M.I."/>
            <person name="Powell A.J."/>
            <person name="Barry K."/>
            <person name="Miller A.N."/>
            <person name="Grigoriev I.V."/>
            <person name="Debuchy R."/>
            <person name="Gladieux P."/>
            <person name="Thoren M.H."/>
            <person name="Johannesson H."/>
        </authorList>
    </citation>
    <scope>NUCLEOTIDE SEQUENCE</scope>
    <source>
        <strain evidence="3">CBS 103.79</strain>
    </source>
</reference>
<dbReference type="InterPro" id="IPR000192">
    <property type="entry name" value="Aminotrans_V_dom"/>
</dbReference>
<evidence type="ECO:0000256" key="1">
    <source>
        <dbReference type="SAM" id="MobiDB-lite"/>
    </source>
</evidence>
<dbReference type="AlphaFoldDB" id="A0AAN6RYL6"/>
<organism evidence="3 4">
    <name type="scientific">Staphylotrichum tortipilum</name>
    <dbReference type="NCBI Taxonomy" id="2831512"/>
    <lineage>
        <taxon>Eukaryota</taxon>
        <taxon>Fungi</taxon>
        <taxon>Dikarya</taxon>
        <taxon>Ascomycota</taxon>
        <taxon>Pezizomycotina</taxon>
        <taxon>Sordariomycetes</taxon>
        <taxon>Sordariomycetidae</taxon>
        <taxon>Sordariales</taxon>
        <taxon>Chaetomiaceae</taxon>
        <taxon>Staphylotrichum</taxon>
    </lineage>
</organism>
<dbReference type="InterPro" id="IPR015424">
    <property type="entry name" value="PyrdxlP-dep_Trfase"/>
</dbReference>
<dbReference type="PANTHER" id="PTHR14237">
    <property type="entry name" value="MOLYBDOPTERIN COFACTOR SULFURASE MOSC"/>
    <property type="match status" value="1"/>
</dbReference>
<evidence type="ECO:0000313" key="3">
    <source>
        <dbReference type="EMBL" id="KAK3906936.1"/>
    </source>
</evidence>
<proteinExistence type="predicted"/>
<feature type="region of interest" description="Disordered" evidence="1">
    <location>
        <begin position="383"/>
        <end position="404"/>
    </location>
</feature>
<evidence type="ECO:0000259" key="2">
    <source>
        <dbReference type="Pfam" id="PF00266"/>
    </source>
</evidence>
<dbReference type="SUPFAM" id="SSF53383">
    <property type="entry name" value="PLP-dependent transferases"/>
    <property type="match status" value="1"/>
</dbReference>
<dbReference type="Proteomes" id="UP001303889">
    <property type="component" value="Unassembled WGS sequence"/>
</dbReference>
<dbReference type="Gene3D" id="3.40.640.10">
    <property type="entry name" value="Type I PLP-dependent aspartate aminotransferase-like (Major domain)"/>
    <property type="match status" value="1"/>
</dbReference>
<dbReference type="EMBL" id="MU855316">
    <property type="protein sequence ID" value="KAK3906936.1"/>
    <property type="molecule type" value="Genomic_DNA"/>
</dbReference>
<gene>
    <name evidence="3" type="ORF">C8A05DRAFT_11303</name>
</gene>
<reference evidence="3" key="1">
    <citation type="journal article" date="2023" name="Mol. Phylogenet. Evol.">
        <title>Genome-scale phylogeny and comparative genomics of the fungal order Sordariales.</title>
        <authorList>
            <person name="Hensen N."/>
            <person name="Bonometti L."/>
            <person name="Westerberg I."/>
            <person name="Brannstrom I.O."/>
            <person name="Guillou S."/>
            <person name="Cros-Aarteil S."/>
            <person name="Calhoun S."/>
            <person name="Haridas S."/>
            <person name="Kuo A."/>
            <person name="Mondo S."/>
            <person name="Pangilinan J."/>
            <person name="Riley R."/>
            <person name="LaButti K."/>
            <person name="Andreopoulos B."/>
            <person name="Lipzen A."/>
            <person name="Chen C."/>
            <person name="Yan M."/>
            <person name="Daum C."/>
            <person name="Ng V."/>
            <person name="Clum A."/>
            <person name="Steindorff A."/>
            <person name="Ohm R.A."/>
            <person name="Martin F."/>
            <person name="Silar P."/>
            <person name="Natvig D.O."/>
            <person name="Lalanne C."/>
            <person name="Gautier V."/>
            <person name="Ament-Velasquez S.L."/>
            <person name="Kruys A."/>
            <person name="Hutchinson M.I."/>
            <person name="Powell A.J."/>
            <person name="Barry K."/>
            <person name="Miller A.N."/>
            <person name="Grigoriev I.V."/>
            <person name="Debuchy R."/>
            <person name="Gladieux P."/>
            <person name="Hiltunen Thoren M."/>
            <person name="Johannesson H."/>
        </authorList>
    </citation>
    <scope>NUCLEOTIDE SEQUENCE</scope>
    <source>
        <strain evidence="3">CBS 103.79</strain>
    </source>
</reference>
<evidence type="ECO:0000313" key="4">
    <source>
        <dbReference type="Proteomes" id="UP001303889"/>
    </source>
</evidence>
<dbReference type="GO" id="GO:0008265">
    <property type="term" value="F:molybdenum cofactor sulfurtransferase activity"/>
    <property type="evidence" value="ECO:0007669"/>
    <property type="project" value="TreeGrafter"/>
</dbReference>
<protein>
    <submittedName>
        <fullName evidence="3">Pyridoxal phosphate-dependent transferase</fullName>
    </submittedName>
</protein>
<keyword evidence="3" id="KW-0808">Transferase</keyword>
<comment type="caution">
    <text evidence="3">The sequence shown here is derived from an EMBL/GenBank/DDBJ whole genome shotgun (WGS) entry which is preliminary data.</text>
</comment>
<accession>A0AAN6RYL6</accession>
<keyword evidence="4" id="KW-1185">Reference proteome</keyword>
<dbReference type="GO" id="GO:0043545">
    <property type="term" value="P:molybdopterin cofactor metabolic process"/>
    <property type="evidence" value="ECO:0007669"/>
    <property type="project" value="TreeGrafter"/>
</dbReference>
<dbReference type="InterPro" id="IPR015422">
    <property type="entry name" value="PyrdxlP-dep_Trfase_small"/>
</dbReference>